<evidence type="ECO:0000256" key="6">
    <source>
        <dbReference type="SAM" id="MobiDB-lite"/>
    </source>
</evidence>
<dbReference type="GO" id="GO:0051301">
    <property type="term" value="P:cell division"/>
    <property type="evidence" value="ECO:0007669"/>
    <property type="project" value="UniProtKB-KW"/>
</dbReference>
<evidence type="ECO:0000256" key="1">
    <source>
        <dbReference type="ARBA" id="ARBA00008742"/>
    </source>
</evidence>
<evidence type="ECO:0000256" key="5">
    <source>
        <dbReference type="RuleBase" id="RU000383"/>
    </source>
</evidence>
<dbReference type="VEuPathDB" id="FungiDB:TRICI_005895"/>
<dbReference type="SUPFAM" id="SSF47954">
    <property type="entry name" value="Cyclin-like"/>
    <property type="match status" value="2"/>
</dbReference>
<evidence type="ECO:0000259" key="7">
    <source>
        <dbReference type="SMART" id="SM00385"/>
    </source>
</evidence>
<sequence>MDNYCYNSKENLVLEHDYKDEILCHLRDLSKATRPDCNMINMQPELEWYMRPYLIDFIIECHQMMRLSPSTLFLTVNLIDRYASKRIIYKRHYQLVACSALWIASKYNHDDNVPTLNQLKTFSCNVYEPHMFIQMESHILNTLNWLIGFPTADLYLDMYLREDDDCIVRQLANYVCEVSLFHKQFLAYSSQEIARCAAKLSVMILKFHHESLNAPVDDCDQTCFNLLVHASTIPSEITKKKYFNCFRIVEDFFNSIKLQPPTYEPSYQPPRQQPSPVPSDGGNFDLHPIVTKTPPYERGYITPPFTPVVD</sequence>
<dbReference type="CDD" id="cd20537">
    <property type="entry name" value="CYCLIN_CCNO-like_rpt2"/>
    <property type="match status" value="1"/>
</dbReference>
<gene>
    <name evidence="8" type="ORF">TRICI_005895</name>
</gene>
<dbReference type="GO" id="GO:0044843">
    <property type="term" value="P:cell cycle G1/S phase transition"/>
    <property type="evidence" value="ECO:0007669"/>
    <property type="project" value="UniProtKB-ARBA"/>
</dbReference>
<keyword evidence="9" id="KW-1185">Reference proteome</keyword>
<proteinExistence type="inferred from homology"/>
<keyword evidence="2" id="KW-0132">Cell division</keyword>
<dbReference type="InterPro" id="IPR036915">
    <property type="entry name" value="Cyclin-like_sf"/>
</dbReference>
<evidence type="ECO:0000256" key="2">
    <source>
        <dbReference type="ARBA" id="ARBA00022618"/>
    </source>
</evidence>
<dbReference type="InterPro" id="IPR006671">
    <property type="entry name" value="Cyclin_N"/>
</dbReference>
<dbReference type="PROSITE" id="PS00292">
    <property type="entry name" value="CYCLINS"/>
    <property type="match status" value="1"/>
</dbReference>
<accession>A0A642UP10</accession>
<dbReference type="CDD" id="cd20559">
    <property type="entry name" value="CYCLIN_ScCLN_like"/>
    <property type="match status" value="1"/>
</dbReference>
<evidence type="ECO:0000256" key="3">
    <source>
        <dbReference type="ARBA" id="ARBA00023127"/>
    </source>
</evidence>
<dbReference type="GO" id="GO:0016538">
    <property type="term" value="F:cyclin-dependent protein serine/threonine kinase regulator activity"/>
    <property type="evidence" value="ECO:0007669"/>
    <property type="project" value="UniProtKB-ARBA"/>
</dbReference>
<evidence type="ECO:0000256" key="4">
    <source>
        <dbReference type="ARBA" id="ARBA00023306"/>
    </source>
</evidence>
<feature type="compositionally biased region" description="Pro residues" evidence="6">
    <location>
        <begin position="267"/>
        <end position="277"/>
    </location>
</feature>
<comment type="caution">
    <text evidence="8">The sequence shown here is derived from an EMBL/GenBank/DDBJ whole genome shotgun (WGS) entry which is preliminary data.</text>
</comment>
<dbReference type="Proteomes" id="UP000761534">
    <property type="component" value="Unassembled WGS sequence"/>
</dbReference>
<dbReference type="FunFam" id="1.10.472.10:FF:000010">
    <property type="entry name" value="G1/S-specific cyclin Cln1"/>
    <property type="match status" value="1"/>
</dbReference>
<dbReference type="AlphaFoldDB" id="A0A642UP10"/>
<feature type="region of interest" description="Disordered" evidence="6">
    <location>
        <begin position="291"/>
        <end position="310"/>
    </location>
</feature>
<dbReference type="InterPro" id="IPR048258">
    <property type="entry name" value="Cyclins_cyclin-box"/>
</dbReference>
<feature type="region of interest" description="Disordered" evidence="6">
    <location>
        <begin position="263"/>
        <end position="284"/>
    </location>
</feature>
<dbReference type="GO" id="GO:0051726">
    <property type="term" value="P:regulation of cell cycle"/>
    <property type="evidence" value="ECO:0007669"/>
    <property type="project" value="UniProtKB-ARBA"/>
</dbReference>
<dbReference type="Pfam" id="PF00134">
    <property type="entry name" value="Cyclin_N"/>
    <property type="match status" value="1"/>
</dbReference>
<organism evidence="8 9">
    <name type="scientific">Trichomonascus ciferrii</name>
    <dbReference type="NCBI Taxonomy" id="44093"/>
    <lineage>
        <taxon>Eukaryota</taxon>
        <taxon>Fungi</taxon>
        <taxon>Dikarya</taxon>
        <taxon>Ascomycota</taxon>
        <taxon>Saccharomycotina</taxon>
        <taxon>Dipodascomycetes</taxon>
        <taxon>Dipodascales</taxon>
        <taxon>Trichomonascaceae</taxon>
        <taxon>Trichomonascus</taxon>
        <taxon>Trichomonascus ciferrii complex</taxon>
    </lineage>
</organism>
<protein>
    <recommendedName>
        <fullName evidence="7">Cyclin-like domain-containing protein</fullName>
    </recommendedName>
</protein>
<dbReference type="OrthoDB" id="5590282at2759"/>
<dbReference type="PANTHER" id="PTHR10177">
    <property type="entry name" value="CYCLINS"/>
    <property type="match status" value="1"/>
</dbReference>
<dbReference type="InterPro" id="IPR004367">
    <property type="entry name" value="Cyclin_C-dom"/>
</dbReference>
<evidence type="ECO:0000313" key="9">
    <source>
        <dbReference type="Proteomes" id="UP000761534"/>
    </source>
</evidence>
<name>A0A642UP10_9ASCO</name>
<reference evidence="8" key="1">
    <citation type="journal article" date="2019" name="G3 (Bethesda)">
        <title>Genome Assemblies of Two Rare Opportunistic Yeast Pathogens: Diutina rugosa (syn. Candida rugosa) and Trichomonascus ciferrii (syn. Candida ciferrii).</title>
        <authorList>
            <person name="Mixao V."/>
            <person name="Saus E."/>
            <person name="Hansen A.P."/>
            <person name="Lass-Florl C."/>
            <person name="Gabaldon T."/>
        </authorList>
    </citation>
    <scope>NUCLEOTIDE SEQUENCE</scope>
    <source>
        <strain evidence="8">CBS 4856</strain>
    </source>
</reference>
<feature type="domain" description="Cyclin-like" evidence="7">
    <location>
        <begin position="56"/>
        <end position="141"/>
    </location>
</feature>
<keyword evidence="4" id="KW-0131">Cell cycle</keyword>
<dbReference type="EMBL" id="SWFS01000466">
    <property type="protein sequence ID" value="KAA8902534.1"/>
    <property type="molecule type" value="Genomic_DNA"/>
</dbReference>
<evidence type="ECO:0000313" key="8">
    <source>
        <dbReference type="EMBL" id="KAA8902534.1"/>
    </source>
</evidence>
<comment type="similarity">
    <text evidence="1 5">Belongs to the cyclin family.</text>
</comment>
<dbReference type="InterPro" id="IPR039361">
    <property type="entry name" value="Cyclin"/>
</dbReference>
<dbReference type="InterPro" id="IPR013763">
    <property type="entry name" value="Cyclin-like_dom"/>
</dbReference>
<keyword evidence="3 5" id="KW-0195">Cyclin</keyword>
<dbReference type="SMART" id="SM00385">
    <property type="entry name" value="CYCLIN"/>
    <property type="match status" value="1"/>
</dbReference>
<dbReference type="Gene3D" id="1.10.472.10">
    <property type="entry name" value="Cyclin-like"/>
    <property type="match status" value="2"/>
</dbReference>
<dbReference type="Pfam" id="PF02984">
    <property type="entry name" value="Cyclin_C"/>
    <property type="match status" value="1"/>
</dbReference>